<evidence type="ECO:0000313" key="3">
    <source>
        <dbReference type="Proteomes" id="UP000886523"/>
    </source>
</evidence>
<evidence type="ECO:0000313" key="2">
    <source>
        <dbReference type="EMBL" id="KAF9504985.1"/>
    </source>
</evidence>
<organism evidence="2 3">
    <name type="scientific">Hydnum rufescens UP504</name>
    <dbReference type="NCBI Taxonomy" id="1448309"/>
    <lineage>
        <taxon>Eukaryota</taxon>
        <taxon>Fungi</taxon>
        <taxon>Dikarya</taxon>
        <taxon>Basidiomycota</taxon>
        <taxon>Agaricomycotina</taxon>
        <taxon>Agaricomycetes</taxon>
        <taxon>Cantharellales</taxon>
        <taxon>Hydnaceae</taxon>
        <taxon>Hydnum</taxon>
    </lineage>
</organism>
<sequence length="397" mass="42851">MAVMMNVLYLALSRILFPQPLHHPLNLRLVYYLMPHNTTPQLLVTTSLSSSGAVASSLPGMPAGAHPTPSISAITIYPGTLDPTPAISAITTYPGMLDLTPAISAITTYPGMNSGVHPTPAVSFTITTNSDVDKNHPKTASPPQSRKHAGIVDLVSESPTSSELSAKHHDNIRKLPPEVEESESGSIIFPDSVKSASKSRHSARLTIVDELNTEPPMTKSMKSSHTQKSTPVAHDSDSDPPSSPESPLSPPKIIVKSHKSVHRRACKSMPTISNSDVDLPVNGAMDTCNINASMEAPPKWYGPFLKHATSLTSSKEWGELLANWVIFEGDLGNIKDSIKWKVPSKRLSGCSPQLDTVCLKPYLVPYNVAPCCLDSAQWELEEMVESVPTKLEDGETR</sequence>
<feature type="compositionally biased region" description="Polar residues" evidence="1">
    <location>
        <begin position="220"/>
        <end position="230"/>
    </location>
</feature>
<proteinExistence type="predicted"/>
<name>A0A9P6DNU6_9AGAM</name>
<feature type="compositionally biased region" description="Pro residues" evidence="1">
    <location>
        <begin position="241"/>
        <end position="250"/>
    </location>
</feature>
<feature type="compositionally biased region" description="Basic and acidic residues" evidence="1">
    <location>
        <begin position="165"/>
        <end position="177"/>
    </location>
</feature>
<keyword evidence="3" id="KW-1185">Reference proteome</keyword>
<dbReference type="EMBL" id="MU129180">
    <property type="protein sequence ID" value="KAF9504985.1"/>
    <property type="molecule type" value="Genomic_DNA"/>
</dbReference>
<reference evidence="2" key="1">
    <citation type="journal article" date="2020" name="Nat. Commun.">
        <title>Large-scale genome sequencing of mycorrhizal fungi provides insights into the early evolution of symbiotic traits.</title>
        <authorList>
            <person name="Miyauchi S."/>
            <person name="Kiss E."/>
            <person name="Kuo A."/>
            <person name="Drula E."/>
            <person name="Kohler A."/>
            <person name="Sanchez-Garcia M."/>
            <person name="Morin E."/>
            <person name="Andreopoulos B."/>
            <person name="Barry K.W."/>
            <person name="Bonito G."/>
            <person name="Buee M."/>
            <person name="Carver A."/>
            <person name="Chen C."/>
            <person name="Cichocki N."/>
            <person name="Clum A."/>
            <person name="Culley D."/>
            <person name="Crous P.W."/>
            <person name="Fauchery L."/>
            <person name="Girlanda M."/>
            <person name="Hayes R.D."/>
            <person name="Keri Z."/>
            <person name="LaButti K."/>
            <person name="Lipzen A."/>
            <person name="Lombard V."/>
            <person name="Magnuson J."/>
            <person name="Maillard F."/>
            <person name="Murat C."/>
            <person name="Nolan M."/>
            <person name="Ohm R.A."/>
            <person name="Pangilinan J."/>
            <person name="Pereira M.F."/>
            <person name="Perotto S."/>
            <person name="Peter M."/>
            <person name="Pfister S."/>
            <person name="Riley R."/>
            <person name="Sitrit Y."/>
            <person name="Stielow J.B."/>
            <person name="Szollosi G."/>
            <person name="Zifcakova L."/>
            <person name="Stursova M."/>
            <person name="Spatafora J.W."/>
            <person name="Tedersoo L."/>
            <person name="Vaario L.M."/>
            <person name="Yamada A."/>
            <person name="Yan M."/>
            <person name="Wang P."/>
            <person name="Xu J."/>
            <person name="Bruns T."/>
            <person name="Baldrian P."/>
            <person name="Vilgalys R."/>
            <person name="Dunand C."/>
            <person name="Henrissat B."/>
            <person name="Grigoriev I.V."/>
            <person name="Hibbett D."/>
            <person name="Nagy L.G."/>
            <person name="Martin F.M."/>
        </authorList>
    </citation>
    <scope>NUCLEOTIDE SEQUENCE</scope>
    <source>
        <strain evidence="2">UP504</strain>
    </source>
</reference>
<gene>
    <name evidence="2" type="ORF">BS47DRAFT_1368400</name>
</gene>
<protein>
    <submittedName>
        <fullName evidence="2">Uncharacterized protein</fullName>
    </submittedName>
</protein>
<evidence type="ECO:0000256" key="1">
    <source>
        <dbReference type="SAM" id="MobiDB-lite"/>
    </source>
</evidence>
<comment type="caution">
    <text evidence="2">The sequence shown here is derived from an EMBL/GenBank/DDBJ whole genome shotgun (WGS) entry which is preliminary data.</text>
</comment>
<dbReference type="Proteomes" id="UP000886523">
    <property type="component" value="Unassembled WGS sequence"/>
</dbReference>
<dbReference type="AlphaFoldDB" id="A0A9P6DNU6"/>
<feature type="region of interest" description="Disordered" evidence="1">
    <location>
        <begin position="127"/>
        <end position="260"/>
    </location>
</feature>
<accession>A0A9P6DNU6</accession>